<reference evidence="3 4" key="1">
    <citation type="journal article" date="2015" name="Genome Announc.">
        <title>Complete Genome Sequence of Pseudoxanthomonas suwonensis Strain J1, a Cellulose-Degrading Bacterium Isolated from Leaf- and Wood-Enriched Soil.</title>
        <authorList>
            <person name="Hou L."/>
            <person name="Jiang J."/>
            <person name="Xu Z."/>
            <person name="Zhou Y."/>
            <person name="Leung F.C."/>
        </authorList>
    </citation>
    <scope>NUCLEOTIDE SEQUENCE [LARGE SCALE GENOMIC DNA]</scope>
    <source>
        <strain evidence="3 4">J1</strain>
    </source>
</reference>
<accession>A0A0E3Z605</accession>
<keyword evidence="4" id="KW-1185">Reference proteome</keyword>
<dbReference type="Proteomes" id="UP000033067">
    <property type="component" value="Chromosome"/>
</dbReference>
<evidence type="ECO:0000313" key="4">
    <source>
        <dbReference type="Proteomes" id="UP000033067"/>
    </source>
</evidence>
<dbReference type="Gene3D" id="2.60.40.10">
    <property type="entry name" value="Immunoglobulins"/>
    <property type="match status" value="1"/>
</dbReference>
<dbReference type="Pfam" id="PF00345">
    <property type="entry name" value="PapD_N"/>
    <property type="match status" value="1"/>
</dbReference>
<evidence type="ECO:0000256" key="1">
    <source>
        <dbReference type="SAM" id="SignalP"/>
    </source>
</evidence>
<organism evidence="3 4">
    <name type="scientific">Pseudoxanthomonas suwonensis</name>
    <dbReference type="NCBI Taxonomy" id="314722"/>
    <lineage>
        <taxon>Bacteria</taxon>
        <taxon>Pseudomonadati</taxon>
        <taxon>Pseudomonadota</taxon>
        <taxon>Gammaproteobacteria</taxon>
        <taxon>Lysobacterales</taxon>
        <taxon>Lysobacteraceae</taxon>
        <taxon>Pseudoxanthomonas</taxon>
    </lineage>
</organism>
<protein>
    <recommendedName>
        <fullName evidence="2">Pili assembly chaperone N-terminal domain-containing protein</fullName>
    </recommendedName>
</protein>
<dbReference type="PANTHER" id="PTHR30251:SF4">
    <property type="entry name" value="SLR1668 PROTEIN"/>
    <property type="match status" value="1"/>
</dbReference>
<evidence type="ECO:0000259" key="2">
    <source>
        <dbReference type="Pfam" id="PF00345"/>
    </source>
</evidence>
<dbReference type="EMBL" id="CP011144">
    <property type="protein sequence ID" value="AKC88392.1"/>
    <property type="molecule type" value="Genomic_DNA"/>
</dbReference>
<dbReference type="GO" id="GO:0071555">
    <property type="term" value="P:cell wall organization"/>
    <property type="evidence" value="ECO:0007669"/>
    <property type="project" value="InterPro"/>
</dbReference>
<name>A0A0E3Z605_9GAMM</name>
<dbReference type="InterPro" id="IPR050643">
    <property type="entry name" value="Periplasmic_pilus_chap"/>
</dbReference>
<dbReference type="InterPro" id="IPR008962">
    <property type="entry name" value="PapD-like_sf"/>
</dbReference>
<dbReference type="GO" id="GO:0030288">
    <property type="term" value="C:outer membrane-bounded periplasmic space"/>
    <property type="evidence" value="ECO:0007669"/>
    <property type="project" value="InterPro"/>
</dbReference>
<proteinExistence type="predicted"/>
<dbReference type="AlphaFoldDB" id="A0A0E3Z605"/>
<feature type="chain" id="PRO_5002415944" description="Pili assembly chaperone N-terminal domain-containing protein" evidence="1">
    <location>
        <begin position="26"/>
        <end position="260"/>
    </location>
</feature>
<dbReference type="KEGG" id="psuw:WQ53_12815"/>
<dbReference type="SUPFAM" id="SSF49354">
    <property type="entry name" value="PapD-like"/>
    <property type="match status" value="1"/>
</dbReference>
<feature type="signal peptide" evidence="1">
    <location>
        <begin position="1"/>
        <end position="25"/>
    </location>
</feature>
<evidence type="ECO:0000313" key="3">
    <source>
        <dbReference type="EMBL" id="AKC88392.1"/>
    </source>
</evidence>
<dbReference type="InterPro" id="IPR013783">
    <property type="entry name" value="Ig-like_fold"/>
</dbReference>
<sequence length="260" mass="28048">MGRARHIARWLFVAAMAMAATVAQAADLQVNPIMIEFTAGEQSQAIWLTNTGTKPLKAQVRVSSWTQVDGRDQLTPTRDLVASPAILEVAAGEQQLVRLIRPRSDPSQSEAAYRLTIDELPADASAPRDPGLQFLLQYSVPVFLLAEGTEPLSPSRRTATTAVGNSDGLAVHLEVAGDASVLSIANAGRQRVRLSNLAWVDSAGKRIELVPGLFGYVLAGQRMQWTIPLSPQLRANGGSLKVRFNDDPNDQTLPLEDPHG</sequence>
<feature type="domain" description="Pili assembly chaperone N-terminal" evidence="2">
    <location>
        <begin position="28"/>
        <end position="144"/>
    </location>
</feature>
<keyword evidence="1" id="KW-0732">Signal</keyword>
<dbReference type="InterPro" id="IPR016147">
    <property type="entry name" value="Pili_assmbl_chaperone_N"/>
</dbReference>
<dbReference type="PATRIC" id="fig|314722.6.peg.2780"/>
<dbReference type="PANTHER" id="PTHR30251">
    <property type="entry name" value="PILUS ASSEMBLY CHAPERONE"/>
    <property type="match status" value="1"/>
</dbReference>
<gene>
    <name evidence="3" type="ORF">WQ53_12815</name>
</gene>